<dbReference type="EMBL" id="SLZZ01000004">
    <property type="protein sequence ID" value="TCS81137.1"/>
    <property type="molecule type" value="Genomic_DNA"/>
</dbReference>
<evidence type="ECO:0000256" key="8">
    <source>
        <dbReference type="SAM" id="Phobius"/>
    </source>
</evidence>
<sequence length="318" mass="32661">MKKKKFNVKDFLIGNNTYVIFLVLFIVCALLSSTFLEPVNLVNICLQQSGPILVALGMLFVVLTGGIDLSVGAVTALSSCCAYVLMRDYGQGLGAAFVVAVLIGLAMGLLNGILVAYGKMQGFVTTLATLSIGNGAALIVSQGAPVRCSNIPSVGAMASKDYGYPIVIGCVIIIVIMALIQQYTSYGRIVIACGSNSTAVQLAGINVKRYVCSCYMVSGLLASIAGMFIASRTQTAASTLGKGGELDAIAACVIGGASLAGGKGSVIKTVIGALTIALISNIMNLKGVPAYPQEIVKGCIIIAAVLLQIATDRTESAV</sequence>
<keyword evidence="6 8" id="KW-1133">Transmembrane helix</keyword>
<accession>A0A4R3KD88</accession>
<feature type="transmembrane region" description="Helical" evidence="8">
    <location>
        <begin position="162"/>
        <end position="180"/>
    </location>
</feature>
<dbReference type="PANTHER" id="PTHR32196">
    <property type="entry name" value="ABC TRANSPORTER PERMEASE PROTEIN YPHD-RELATED-RELATED"/>
    <property type="match status" value="1"/>
</dbReference>
<dbReference type="OrthoDB" id="9784538at2"/>
<dbReference type="AlphaFoldDB" id="A0A4R3KD88"/>
<comment type="caution">
    <text evidence="9">The sequence shown here is derived from an EMBL/GenBank/DDBJ whole genome shotgun (WGS) entry which is preliminary data.</text>
</comment>
<evidence type="ECO:0000256" key="7">
    <source>
        <dbReference type="ARBA" id="ARBA00023136"/>
    </source>
</evidence>
<evidence type="ECO:0000256" key="1">
    <source>
        <dbReference type="ARBA" id="ARBA00004651"/>
    </source>
</evidence>
<keyword evidence="3" id="KW-1003">Cell membrane</keyword>
<feature type="transmembrane region" description="Helical" evidence="8">
    <location>
        <begin position="12"/>
        <end position="32"/>
    </location>
</feature>
<feature type="transmembrane region" description="Helical" evidence="8">
    <location>
        <begin position="52"/>
        <end position="85"/>
    </location>
</feature>
<gene>
    <name evidence="9" type="ORF">EDD59_10462</name>
</gene>
<dbReference type="Proteomes" id="UP000295726">
    <property type="component" value="Unassembled WGS sequence"/>
</dbReference>
<keyword evidence="4" id="KW-0997">Cell inner membrane</keyword>
<comment type="subcellular location">
    <subcellularLocation>
        <location evidence="1">Cell membrane</location>
        <topology evidence="1">Multi-pass membrane protein</topology>
    </subcellularLocation>
</comment>
<evidence type="ECO:0000256" key="3">
    <source>
        <dbReference type="ARBA" id="ARBA00022475"/>
    </source>
</evidence>
<dbReference type="CDD" id="cd06579">
    <property type="entry name" value="TM_PBP1_transp_AraH_like"/>
    <property type="match status" value="1"/>
</dbReference>
<evidence type="ECO:0000256" key="5">
    <source>
        <dbReference type="ARBA" id="ARBA00022692"/>
    </source>
</evidence>
<keyword evidence="7 8" id="KW-0472">Membrane</keyword>
<proteinExistence type="predicted"/>
<evidence type="ECO:0000256" key="4">
    <source>
        <dbReference type="ARBA" id="ARBA00022519"/>
    </source>
</evidence>
<keyword evidence="10" id="KW-1185">Reference proteome</keyword>
<feature type="transmembrane region" description="Helical" evidence="8">
    <location>
        <begin position="92"/>
        <end position="117"/>
    </location>
</feature>
<keyword evidence="2" id="KW-0813">Transport</keyword>
<organism evidence="9 10">
    <name type="scientific">Muricomes intestini</name>
    <dbReference type="NCBI Taxonomy" id="1796634"/>
    <lineage>
        <taxon>Bacteria</taxon>
        <taxon>Bacillati</taxon>
        <taxon>Bacillota</taxon>
        <taxon>Clostridia</taxon>
        <taxon>Lachnospirales</taxon>
        <taxon>Lachnospiraceae</taxon>
        <taxon>Muricomes</taxon>
    </lineage>
</organism>
<dbReference type="Pfam" id="PF02653">
    <property type="entry name" value="BPD_transp_2"/>
    <property type="match status" value="1"/>
</dbReference>
<evidence type="ECO:0000256" key="2">
    <source>
        <dbReference type="ARBA" id="ARBA00022448"/>
    </source>
</evidence>
<dbReference type="GO" id="GO:0005886">
    <property type="term" value="C:plasma membrane"/>
    <property type="evidence" value="ECO:0007669"/>
    <property type="project" value="UniProtKB-SubCell"/>
</dbReference>
<feature type="transmembrane region" description="Helical" evidence="8">
    <location>
        <begin position="210"/>
        <end position="230"/>
    </location>
</feature>
<dbReference type="InterPro" id="IPR001851">
    <property type="entry name" value="ABC_transp_permease"/>
</dbReference>
<evidence type="ECO:0000313" key="9">
    <source>
        <dbReference type="EMBL" id="TCS81137.1"/>
    </source>
</evidence>
<name>A0A4R3KD88_9FIRM</name>
<reference evidence="9 10" key="1">
    <citation type="submission" date="2019-03" db="EMBL/GenBank/DDBJ databases">
        <title>Genomic Encyclopedia of Type Strains, Phase IV (KMG-IV): sequencing the most valuable type-strain genomes for metagenomic binning, comparative biology and taxonomic classification.</title>
        <authorList>
            <person name="Goeker M."/>
        </authorList>
    </citation>
    <scope>NUCLEOTIDE SEQUENCE [LARGE SCALE GENOMIC DNA]</scope>
    <source>
        <strain evidence="9 10">DSM 29489</strain>
    </source>
</reference>
<dbReference type="PANTHER" id="PTHR32196:SF21">
    <property type="entry name" value="ABC TRANSPORTER PERMEASE PROTEIN YPHD-RELATED"/>
    <property type="match status" value="1"/>
</dbReference>
<dbReference type="RefSeq" id="WP_132379242.1">
    <property type="nucleotide sequence ID" value="NZ_DAIPCY010000074.1"/>
</dbReference>
<evidence type="ECO:0000313" key="10">
    <source>
        <dbReference type="Proteomes" id="UP000295726"/>
    </source>
</evidence>
<protein>
    <submittedName>
        <fullName evidence="9">Monosaccharide ABC transporter membrane protein (CUT2 family)</fullName>
    </submittedName>
</protein>
<dbReference type="GO" id="GO:0022857">
    <property type="term" value="F:transmembrane transporter activity"/>
    <property type="evidence" value="ECO:0007669"/>
    <property type="project" value="InterPro"/>
</dbReference>
<evidence type="ECO:0000256" key="6">
    <source>
        <dbReference type="ARBA" id="ARBA00022989"/>
    </source>
</evidence>
<keyword evidence="5 8" id="KW-0812">Transmembrane</keyword>